<dbReference type="RefSeq" id="WP_229418655.1">
    <property type="nucleotide sequence ID" value="NZ_CP046904.1"/>
</dbReference>
<dbReference type="EMBL" id="VLKW01000002">
    <property type="protein sequence ID" value="TWI50008.1"/>
    <property type="molecule type" value="Genomic_DNA"/>
</dbReference>
<evidence type="ECO:0000313" key="5">
    <source>
        <dbReference type="EMBL" id="TWI50008.1"/>
    </source>
</evidence>
<dbReference type="PANTHER" id="PTHR36307:SF1">
    <property type="entry name" value="FLAGELLA BASAL BODY P-RING FORMATION PROTEIN FLGA"/>
    <property type="match status" value="1"/>
</dbReference>
<dbReference type="CDD" id="cd11614">
    <property type="entry name" value="SAF_CpaB_FlgA_like"/>
    <property type="match status" value="1"/>
</dbReference>
<evidence type="ECO:0000256" key="1">
    <source>
        <dbReference type="ARBA" id="ARBA00004418"/>
    </source>
</evidence>
<name>A0A562Q034_9BURK</name>
<feature type="domain" description="SAF" evidence="4">
    <location>
        <begin position="134"/>
        <end position="195"/>
    </location>
</feature>
<dbReference type="Gene3D" id="2.30.30.760">
    <property type="match status" value="1"/>
</dbReference>
<dbReference type="AlphaFoldDB" id="A0A562Q034"/>
<dbReference type="NCBIfam" id="TIGR03170">
    <property type="entry name" value="flgA_cterm"/>
    <property type="match status" value="1"/>
</dbReference>
<reference evidence="5 6" key="1">
    <citation type="journal article" date="2015" name="Stand. Genomic Sci.">
        <title>Genomic Encyclopedia of Bacterial and Archaeal Type Strains, Phase III: the genomes of soil and plant-associated and newly described type strains.</title>
        <authorList>
            <person name="Whitman W.B."/>
            <person name="Woyke T."/>
            <person name="Klenk H.P."/>
            <person name="Zhou Y."/>
            <person name="Lilburn T.G."/>
            <person name="Beck B.J."/>
            <person name="De Vos P."/>
            <person name="Vandamme P."/>
            <person name="Eisen J.A."/>
            <person name="Garrity G."/>
            <person name="Hugenholtz P."/>
            <person name="Kyrpides N.C."/>
        </authorList>
    </citation>
    <scope>NUCLEOTIDE SEQUENCE [LARGE SCALE GENOMIC DNA]</scope>
    <source>
        <strain evidence="5 6">CGMCC 1.10685</strain>
    </source>
</reference>
<proteinExistence type="predicted"/>
<accession>A0A562Q034</accession>
<dbReference type="Gene3D" id="3.90.1210.10">
    <property type="entry name" value="Antifreeze-like/N-acetylneuraminic acid synthase C-terminal domain"/>
    <property type="match status" value="1"/>
</dbReference>
<dbReference type="PANTHER" id="PTHR36307">
    <property type="entry name" value="FLAGELLA BASAL BODY P-RING FORMATION PROTEIN FLGA"/>
    <property type="match status" value="1"/>
</dbReference>
<keyword evidence="2" id="KW-0732">Signal</keyword>
<comment type="caution">
    <text evidence="5">The sequence shown here is derived from an EMBL/GenBank/DDBJ whole genome shotgun (WGS) entry which is preliminary data.</text>
</comment>
<keyword evidence="5" id="KW-0966">Cell projection</keyword>
<evidence type="ECO:0000259" key="4">
    <source>
        <dbReference type="SMART" id="SM00858"/>
    </source>
</evidence>
<protein>
    <submittedName>
        <fullName evidence="5">Flagella basal body P-ring formation protein FlgA</fullName>
    </submittedName>
</protein>
<dbReference type="Proteomes" id="UP000315112">
    <property type="component" value="Unassembled WGS sequence"/>
</dbReference>
<dbReference type="InterPro" id="IPR013974">
    <property type="entry name" value="SAF"/>
</dbReference>
<dbReference type="GO" id="GO:0042597">
    <property type="term" value="C:periplasmic space"/>
    <property type="evidence" value="ECO:0007669"/>
    <property type="project" value="UniProtKB-SubCell"/>
</dbReference>
<evidence type="ECO:0000256" key="3">
    <source>
        <dbReference type="ARBA" id="ARBA00022764"/>
    </source>
</evidence>
<dbReference type="Pfam" id="PF13144">
    <property type="entry name" value="ChapFlgA"/>
    <property type="match status" value="1"/>
</dbReference>
<gene>
    <name evidence="5" type="ORF">IP92_01232</name>
</gene>
<dbReference type="SMART" id="SM00858">
    <property type="entry name" value="SAF"/>
    <property type="match status" value="1"/>
</dbReference>
<dbReference type="InterPro" id="IPR017585">
    <property type="entry name" value="SAF_FlgA"/>
</dbReference>
<keyword evidence="3" id="KW-0574">Periplasm</keyword>
<organism evidence="5 6">
    <name type="scientific">Pseudoduganella flava</name>
    <dbReference type="NCBI Taxonomy" id="871742"/>
    <lineage>
        <taxon>Bacteria</taxon>
        <taxon>Pseudomonadati</taxon>
        <taxon>Pseudomonadota</taxon>
        <taxon>Betaproteobacteria</taxon>
        <taxon>Burkholderiales</taxon>
        <taxon>Oxalobacteraceae</taxon>
        <taxon>Telluria group</taxon>
        <taxon>Pseudoduganella</taxon>
    </lineage>
</organism>
<keyword evidence="5" id="KW-0282">Flagellum</keyword>
<comment type="subcellular location">
    <subcellularLocation>
        <location evidence="1">Periplasm</location>
    </subcellularLocation>
</comment>
<sequence length="257" mass="28125">MYNDDRRSLFPAAAIHPKVLPMLNKRIVTRFFALLLIGTTKFSVAAPVTLDQLVAQVQQAAQAQLKRHAELANWVEPQFTVDVVRNTRPIGACSQAPRVEAQDVRQPGRMRFVAICPDQGGWRYEFVTRAKISARVAVAATDLPAGKTLSADDVSLERNDISNIPDSFSDLTAVQEMATRRTIRAGDVFRPNMLVAPTLVKRGDAVRIVAKRDQIEVSMAGEALDPGSRGATIRVKNASGVTIRARVTEQGQVEPAD</sequence>
<keyword evidence="5" id="KW-0969">Cilium</keyword>
<dbReference type="GO" id="GO:0044780">
    <property type="term" value="P:bacterial-type flagellum assembly"/>
    <property type="evidence" value="ECO:0007669"/>
    <property type="project" value="InterPro"/>
</dbReference>
<evidence type="ECO:0000256" key="2">
    <source>
        <dbReference type="ARBA" id="ARBA00022729"/>
    </source>
</evidence>
<dbReference type="InterPro" id="IPR039246">
    <property type="entry name" value="Flagellar_FlgA"/>
</dbReference>
<evidence type="ECO:0000313" key="6">
    <source>
        <dbReference type="Proteomes" id="UP000315112"/>
    </source>
</evidence>